<reference evidence="1 2" key="1">
    <citation type="submission" date="2014-07" db="EMBL/GenBank/DDBJ databases">
        <title>Genome Sequence of Rhodococcus opacus Strain R7, a Biodegrader of Mono- and Polycyclic Aromatic Hydrocarbons.</title>
        <authorList>
            <person name="Di Gennaro P."/>
            <person name="Zampolli J."/>
            <person name="Presti I."/>
            <person name="Cappelletti M."/>
            <person name="D'Ursi P."/>
            <person name="Orro A."/>
            <person name="Mezzelani A."/>
            <person name="Milanesi L."/>
        </authorList>
    </citation>
    <scope>NUCLEOTIDE SEQUENCE [LARGE SCALE GENOMIC DNA]</scope>
    <source>
        <strain evidence="1 2">R7</strain>
    </source>
</reference>
<gene>
    <name evidence="1" type="ORF">EP51_29570</name>
</gene>
<accession>A0A076EYX0</accession>
<dbReference type="SUPFAM" id="SSF50475">
    <property type="entry name" value="FMN-binding split barrel"/>
    <property type="match status" value="1"/>
</dbReference>
<dbReference type="Gene3D" id="2.30.110.10">
    <property type="entry name" value="Electron Transport, Fmn-binding Protein, Chain A"/>
    <property type="match status" value="1"/>
</dbReference>
<protein>
    <submittedName>
        <fullName evidence="1">Uncharacterized protein</fullName>
    </submittedName>
</protein>
<organism evidence="1 2">
    <name type="scientific">Rhodococcus opacus</name>
    <name type="common">Nocardia opaca</name>
    <dbReference type="NCBI Taxonomy" id="37919"/>
    <lineage>
        <taxon>Bacteria</taxon>
        <taxon>Bacillati</taxon>
        <taxon>Actinomycetota</taxon>
        <taxon>Actinomycetes</taxon>
        <taxon>Mycobacteriales</taxon>
        <taxon>Nocardiaceae</taxon>
        <taxon>Rhodococcus</taxon>
    </lineage>
</organism>
<evidence type="ECO:0000313" key="1">
    <source>
        <dbReference type="EMBL" id="AII08539.1"/>
    </source>
</evidence>
<dbReference type="eggNOG" id="ENOG502ZBSA">
    <property type="taxonomic scope" value="Bacteria"/>
</dbReference>
<name>A0A076EYX0_RHOOP</name>
<dbReference type="AlphaFoldDB" id="A0A076EYX0"/>
<dbReference type="Proteomes" id="UP000028488">
    <property type="component" value="Chromosome"/>
</dbReference>
<sequence>MPVTWSDEVDDVIGGDLTCGFAYITPAGGAVVTAVAPLGLRDRERGTVGFTTSLGFGRKLDRIKGEPRVALAYHAREHGIGDSTNQRYVLVQGDATFDPTPDPELLDEIGRRSVPYAGEPRRGVFWDRWLSAYYSDRVPVTVTVTRVIAWPDLHLTGPPEVFGAPLPAVDAEPQTPPKKGTGPRVDAAKTGERAAKLSHRLLAYRQADGYPAVVPVDVSSASSEGVRLTVPAGVPQGGRRAGLLAHAYRAQLVGLESRQNSGWIEVTGTEALYAPHTQTGFAAPPNKTLLLLANGFLARRGLAKARKEGRTQATGA</sequence>
<dbReference type="EMBL" id="CP008947">
    <property type="protein sequence ID" value="AII08539.1"/>
    <property type="molecule type" value="Genomic_DNA"/>
</dbReference>
<dbReference type="InterPro" id="IPR012349">
    <property type="entry name" value="Split_barrel_FMN-bd"/>
</dbReference>
<dbReference type="RefSeq" id="WP_128641278.1">
    <property type="nucleotide sequence ID" value="NZ_CP008947.1"/>
</dbReference>
<evidence type="ECO:0000313" key="2">
    <source>
        <dbReference type="Proteomes" id="UP000028488"/>
    </source>
</evidence>
<proteinExistence type="predicted"/>